<sequence>MAPQRSPPRCGRRAAASFNTPAHRANLNTNTGTILAILFTDVICSIKRKITVSAQSLCGVIPSVAPVSIIGNSTTVMLDLMLQLRLILLARLIHLQLHLIPLTLHRIRLPLHLIPPLLRLTLPPLVLRFQKVLHLFSHLARPFREILRSIRLPPLRFRMLLVDSRKISHRTTTPFLLKCNVHLRIPNTMKKRLLIEVSRFSL</sequence>
<dbReference type="EMBL" id="LRGB01000626">
    <property type="protein sequence ID" value="KZS17537.1"/>
    <property type="molecule type" value="Genomic_DNA"/>
</dbReference>
<protein>
    <submittedName>
        <fullName evidence="1">Uncharacterized protein</fullName>
    </submittedName>
</protein>
<gene>
    <name evidence="1" type="ORF">APZ42_016423</name>
</gene>
<comment type="caution">
    <text evidence="1">The sequence shown here is derived from an EMBL/GenBank/DDBJ whole genome shotgun (WGS) entry which is preliminary data.</text>
</comment>
<name>A0A0P6BLA0_9CRUS</name>
<proteinExistence type="predicted"/>
<dbReference type="AlphaFoldDB" id="A0A0P6BLA0"/>
<dbReference type="Proteomes" id="UP000076858">
    <property type="component" value="Unassembled WGS sequence"/>
</dbReference>
<accession>A0A0P6BLA0</accession>
<keyword evidence="2" id="KW-1185">Reference proteome</keyword>
<reference evidence="1 2" key="1">
    <citation type="submission" date="2016-03" db="EMBL/GenBank/DDBJ databases">
        <title>EvidentialGene: Evidence-directed Construction of Genes on Genomes.</title>
        <authorList>
            <person name="Gilbert D.G."/>
            <person name="Choi J.-H."/>
            <person name="Mockaitis K."/>
            <person name="Colbourne J."/>
            <person name="Pfrender M."/>
        </authorList>
    </citation>
    <scope>NUCLEOTIDE SEQUENCE [LARGE SCALE GENOMIC DNA]</scope>
    <source>
        <strain evidence="1 2">Xinb3</strain>
        <tissue evidence="1">Complete organism</tissue>
    </source>
</reference>
<evidence type="ECO:0000313" key="1">
    <source>
        <dbReference type="EMBL" id="KZS17537.1"/>
    </source>
</evidence>
<evidence type="ECO:0000313" key="2">
    <source>
        <dbReference type="Proteomes" id="UP000076858"/>
    </source>
</evidence>
<organism evidence="1 2">
    <name type="scientific">Daphnia magna</name>
    <dbReference type="NCBI Taxonomy" id="35525"/>
    <lineage>
        <taxon>Eukaryota</taxon>
        <taxon>Metazoa</taxon>
        <taxon>Ecdysozoa</taxon>
        <taxon>Arthropoda</taxon>
        <taxon>Crustacea</taxon>
        <taxon>Branchiopoda</taxon>
        <taxon>Diplostraca</taxon>
        <taxon>Cladocera</taxon>
        <taxon>Anomopoda</taxon>
        <taxon>Daphniidae</taxon>
        <taxon>Daphnia</taxon>
    </lineage>
</organism>